<accession>A0A381XYX2</accession>
<sequence>MDRLAMLFNNIYSKMHFTLILAILIIMSCEEQVDDLWDTDDGTDQISPLVGDWYADSIQSFSGCVNSADSTSDLMFNRSLVDYNLWLLSDGSFQMVLNQNIVLQDECESFYGTWDNSTGCSDSYYSYFDYSPLEFCNVYYEHDQYNIETTECSQDITIEGTWLTNESSSSVTLSMDSLCVNSFGNPSYLTDSETCQSLEDGNWNATLERTFTYNIDATTGSISLDGQWFDSSSSCVKFYLSIE</sequence>
<organism evidence="1">
    <name type="scientific">marine metagenome</name>
    <dbReference type="NCBI Taxonomy" id="408172"/>
    <lineage>
        <taxon>unclassified sequences</taxon>
        <taxon>metagenomes</taxon>
        <taxon>ecological metagenomes</taxon>
    </lineage>
</organism>
<proteinExistence type="predicted"/>
<reference evidence="1" key="1">
    <citation type="submission" date="2018-05" db="EMBL/GenBank/DDBJ databases">
        <authorList>
            <person name="Lanie J.A."/>
            <person name="Ng W.-L."/>
            <person name="Kazmierczak K.M."/>
            <person name="Andrzejewski T.M."/>
            <person name="Davidsen T.M."/>
            <person name="Wayne K.J."/>
            <person name="Tettelin H."/>
            <person name="Glass J.I."/>
            <person name="Rusch D."/>
            <person name="Podicherti R."/>
            <person name="Tsui H.-C.T."/>
            <person name="Winkler M.E."/>
        </authorList>
    </citation>
    <scope>NUCLEOTIDE SEQUENCE</scope>
</reference>
<gene>
    <name evidence="1" type="ORF">METZ01_LOCUS122880</name>
</gene>
<dbReference type="EMBL" id="UINC01016904">
    <property type="protein sequence ID" value="SVA70026.1"/>
    <property type="molecule type" value="Genomic_DNA"/>
</dbReference>
<dbReference type="PROSITE" id="PS51257">
    <property type="entry name" value="PROKAR_LIPOPROTEIN"/>
    <property type="match status" value="1"/>
</dbReference>
<evidence type="ECO:0000313" key="1">
    <source>
        <dbReference type="EMBL" id="SVA70026.1"/>
    </source>
</evidence>
<name>A0A381XYX2_9ZZZZ</name>
<protein>
    <submittedName>
        <fullName evidence="1">Uncharacterized protein</fullName>
    </submittedName>
</protein>
<dbReference type="AlphaFoldDB" id="A0A381XYX2"/>